<dbReference type="PANTHER" id="PTHR33223">
    <property type="entry name" value="CCHC-TYPE DOMAIN-CONTAINING PROTEIN"/>
    <property type="match status" value="1"/>
</dbReference>
<protein>
    <submittedName>
        <fullName evidence="2">Uncharacterized protein LOC104247270</fullName>
    </submittedName>
</protein>
<proteinExistence type="predicted"/>
<gene>
    <name evidence="2" type="primary">LOC104247270</name>
</gene>
<dbReference type="eggNOG" id="KOG0017">
    <property type="taxonomic scope" value="Eukaryota"/>
</dbReference>
<sequence length="138" mass="15595">MDQILSVPPVSKGPDSKKYTQFLFKPSVAIELIPKRFKMPDLPKYDGTSDPQEHITTYTMAVKGNDLDPHEIESVLLKKFGETLTKGDLTWYSLLPKLSIDSFEMLVDSFIKAHAGARKIQARKANIFRIAQVESELL</sequence>
<dbReference type="RefSeq" id="XP_009801531.1">
    <property type="nucleotide sequence ID" value="XM_009803229.1"/>
</dbReference>
<dbReference type="OrthoDB" id="1737504at2759"/>
<dbReference type="Proteomes" id="UP000189701">
    <property type="component" value="Unplaced"/>
</dbReference>
<accession>A0A1U7YHX3</accession>
<reference evidence="1" key="1">
    <citation type="journal article" date="2013" name="Genome Biol.">
        <title>Reference genomes and transcriptomes of Nicotiana sylvestris and Nicotiana tomentosiformis.</title>
        <authorList>
            <person name="Sierro N."/>
            <person name="Battey J.N."/>
            <person name="Ouadi S."/>
            <person name="Bovet L."/>
            <person name="Goepfert S."/>
            <person name="Bakaher N."/>
            <person name="Peitsch M.C."/>
            <person name="Ivanov N.V."/>
        </authorList>
    </citation>
    <scope>NUCLEOTIDE SEQUENCE [LARGE SCALE GENOMIC DNA]</scope>
</reference>
<evidence type="ECO:0000313" key="1">
    <source>
        <dbReference type="Proteomes" id="UP000189701"/>
    </source>
</evidence>
<name>A0A1U7YHX3_NICSY</name>
<evidence type="ECO:0000313" key="2">
    <source>
        <dbReference type="RefSeq" id="XP_009801531.1"/>
    </source>
</evidence>
<dbReference type="AlphaFoldDB" id="A0A1U7YHX3"/>
<keyword evidence="1" id="KW-1185">Reference proteome</keyword>
<dbReference type="PANTHER" id="PTHR33223:SF11">
    <property type="entry name" value="ELEMENT PROTEIN, PUTATIVE-RELATED"/>
    <property type="match status" value="1"/>
</dbReference>
<reference evidence="2" key="2">
    <citation type="submission" date="2025-08" db="UniProtKB">
        <authorList>
            <consortium name="RefSeq"/>
        </authorList>
    </citation>
    <scope>IDENTIFICATION</scope>
    <source>
        <tissue evidence="2">Leaf</tissue>
    </source>
</reference>
<organism evidence="1 2">
    <name type="scientific">Nicotiana sylvestris</name>
    <name type="common">Wood tobacco</name>
    <name type="synonym">South American tobacco</name>
    <dbReference type="NCBI Taxonomy" id="4096"/>
    <lineage>
        <taxon>Eukaryota</taxon>
        <taxon>Viridiplantae</taxon>
        <taxon>Streptophyta</taxon>
        <taxon>Embryophyta</taxon>
        <taxon>Tracheophyta</taxon>
        <taxon>Spermatophyta</taxon>
        <taxon>Magnoliopsida</taxon>
        <taxon>eudicotyledons</taxon>
        <taxon>Gunneridae</taxon>
        <taxon>Pentapetalae</taxon>
        <taxon>asterids</taxon>
        <taxon>lamiids</taxon>
        <taxon>Solanales</taxon>
        <taxon>Solanaceae</taxon>
        <taxon>Nicotianoideae</taxon>
        <taxon>Nicotianeae</taxon>
        <taxon>Nicotiana</taxon>
    </lineage>
</organism>